<feature type="domain" description="Major facilitator superfamily (MFS) profile" evidence="7">
    <location>
        <begin position="14"/>
        <end position="399"/>
    </location>
</feature>
<feature type="transmembrane region" description="Helical" evidence="6">
    <location>
        <begin position="373"/>
        <end position="395"/>
    </location>
</feature>
<feature type="transmembrane region" description="Helical" evidence="6">
    <location>
        <begin position="258"/>
        <end position="279"/>
    </location>
</feature>
<evidence type="ECO:0000313" key="9">
    <source>
        <dbReference type="Proteomes" id="UP000531594"/>
    </source>
</evidence>
<keyword evidence="9" id="KW-1185">Reference proteome</keyword>
<dbReference type="CDD" id="cd17371">
    <property type="entry name" value="MFS_MucK"/>
    <property type="match status" value="1"/>
</dbReference>
<evidence type="ECO:0000256" key="1">
    <source>
        <dbReference type="ARBA" id="ARBA00004651"/>
    </source>
</evidence>
<dbReference type="SUPFAM" id="SSF103473">
    <property type="entry name" value="MFS general substrate transporter"/>
    <property type="match status" value="1"/>
</dbReference>
<feature type="transmembrane region" description="Helical" evidence="6">
    <location>
        <begin position="138"/>
        <end position="160"/>
    </location>
</feature>
<proteinExistence type="predicted"/>
<feature type="transmembrane region" description="Helical" evidence="6">
    <location>
        <begin position="107"/>
        <end position="126"/>
    </location>
</feature>
<evidence type="ECO:0000256" key="5">
    <source>
        <dbReference type="ARBA" id="ARBA00023136"/>
    </source>
</evidence>
<evidence type="ECO:0000256" key="2">
    <source>
        <dbReference type="ARBA" id="ARBA00022448"/>
    </source>
</evidence>
<dbReference type="InterPro" id="IPR005829">
    <property type="entry name" value="Sugar_transporter_CS"/>
</dbReference>
<comment type="caution">
    <text evidence="8">The sequence shown here is derived from an EMBL/GenBank/DDBJ whole genome shotgun (WGS) entry which is preliminary data.</text>
</comment>
<dbReference type="EMBL" id="JACHGK010000013">
    <property type="protein sequence ID" value="MBB6446791.1"/>
    <property type="molecule type" value="Genomic_DNA"/>
</dbReference>
<comment type="subcellular location">
    <subcellularLocation>
        <location evidence="1">Cell membrane</location>
        <topology evidence="1">Multi-pass membrane protein</topology>
    </subcellularLocation>
</comment>
<keyword evidence="4 6" id="KW-1133">Transmembrane helix</keyword>
<keyword evidence="2" id="KW-0813">Transport</keyword>
<dbReference type="RefSeq" id="WP_184528098.1">
    <property type="nucleotide sequence ID" value="NZ_JACHGK010000013.1"/>
</dbReference>
<dbReference type="PROSITE" id="PS00216">
    <property type="entry name" value="SUGAR_TRANSPORT_1"/>
    <property type="match status" value="1"/>
</dbReference>
<dbReference type="GO" id="GO:0046943">
    <property type="term" value="F:carboxylic acid transmembrane transporter activity"/>
    <property type="evidence" value="ECO:0007669"/>
    <property type="project" value="TreeGrafter"/>
</dbReference>
<dbReference type="InterPro" id="IPR011701">
    <property type="entry name" value="MFS"/>
</dbReference>
<feature type="transmembrane region" description="Helical" evidence="6">
    <location>
        <begin position="349"/>
        <end position="367"/>
    </location>
</feature>
<name>A0A7X0HU20_9BACI</name>
<dbReference type="PANTHER" id="PTHR23508:SF10">
    <property type="entry name" value="CARBOXYLIC ACID TRANSPORTER PROTEIN HOMOLOG"/>
    <property type="match status" value="1"/>
</dbReference>
<sequence>MANSSARPRLWIIVFISSFLGLMVDAMDIQMLALSLPLLKEEFNMNNIQVGSLGTWTLVGMAAGGLMGGWLSDRLGRVRTITWSMIIFSVGTALLVFTQSYEQFLAIRFISSFGLGAEYAVVNMLMAEYVPTKRRTTILGTLQAGWSVGYLVATLLAGSILPEYGWRPLFLVALAPVALAIYMRFTIPEPEGWKQSAREKAMLKQNEWTSIFKESKVRKMFILWSITSVLLQFGYYGVNNWLPSYIVSDLGYNFKQMTSYLVGTYIAMILGKILAGWLADKFGRKALFVAGTIGTAAAIPIIVYFHSPANIVILFTLFGFLIGVPYAVNATYMSESFSTKVRGTAVGGAYNIGRSGAALAPVLIGVIATNYSIGFGLSLMAISYVLCGIVPALFIREKIYEPYVEQASNNTADSSNNSVNY</sequence>
<feature type="transmembrane region" description="Helical" evidence="6">
    <location>
        <begin position="83"/>
        <end position="101"/>
    </location>
</feature>
<evidence type="ECO:0000259" key="7">
    <source>
        <dbReference type="PROSITE" id="PS50850"/>
    </source>
</evidence>
<dbReference type="Pfam" id="PF07690">
    <property type="entry name" value="MFS_1"/>
    <property type="match status" value="2"/>
</dbReference>
<dbReference type="InterPro" id="IPR020846">
    <property type="entry name" value="MFS_dom"/>
</dbReference>
<feature type="transmembrane region" description="Helical" evidence="6">
    <location>
        <begin position="221"/>
        <end position="238"/>
    </location>
</feature>
<evidence type="ECO:0000313" key="8">
    <source>
        <dbReference type="EMBL" id="MBB6446791.1"/>
    </source>
</evidence>
<dbReference type="PANTHER" id="PTHR23508">
    <property type="entry name" value="CARBOXYLIC ACID TRANSPORTER PROTEIN HOMOLOG"/>
    <property type="match status" value="1"/>
</dbReference>
<dbReference type="PROSITE" id="PS50850">
    <property type="entry name" value="MFS"/>
    <property type="match status" value="1"/>
</dbReference>
<dbReference type="PROSITE" id="PS00217">
    <property type="entry name" value="SUGAR_TRANSPORT_2"/>
    <property type="match status" value="1"/>
</dbReference>
<accession>A0A7X0HU20</accession>
<feature type="transmembrane region" description="Helical" evidence="6">
    <location>
        <begin position="286"/>
        <end position="305"/>
    </location>
</feature>
<feature type="transmembrane region" description="Helical" evidence="6">
    <location>
        <begin position="166"/>
        <end position="185"/>
    </location>
</feature>
<keyword evidence="3 6" id="KW-0812">Transmembrane</keyword>
<protein>
    <submittedName>
        <fullName evidence="8">AAHS family cis,cis-muconate transporter-like MFS transporter</fullName>
    </submittedName>
</protein>
<dbReference type="GO" id="GO:0005886">
    <property type="term" value="C:plasma membrane"/>
    <property type="evidence" value="ECO:0007669"/>
    <property type="project" value="UniProtKB-SubCell"/>
</dbReference>
<dbReference type="Gene3D" id="1.20.1250.20">
    <property type="entry name" value="MFS general substrate transporter like domains"/>
    <property type="match status" value="2"/>
</dbReference>
<feature type="transmembrane region" description="Helical" evidence="6">
    <location>
        <begin position="311"/>
        <end position="328"/>
    </location>
</feature>
<reference evidence="8 9" key="1">
    <citation type="submission" date="2020-08" db="EMBL/GenBank/DDBJ databases">
        <title>Genomic Encyclopedia of Type Strains, Phase IV (KMG-IV): sequencing the most valuable type-strain genomes for metagenomic binning, comparative biology and taxonomic classification.</title>
        <authorList>
            <person name="Goeker M."/>
        </authorList>
    </citation>
    <scope>NUCLEOTIDE SEQUENCE [LARGE SCALE GENOMIC DNA]</scope>
    <source>
        <strain evidence="8 9">DSM 5391</strain>
    </source>
</reference>
<evidence type="ECO:0000256" key="6">
    <source>
        <dbReference type="SAM" id="Phobius"/>
    </source>
</evidence>
<dbReference type="InterPro" id="IPR036259">
    <property type="entry name" value="MFS_trans_sf"/>
</dbReference>
<organism evidence="8 9">
    <name type="scientific">Bacillus benzoevorans</name>
    <dbReference type="NCBI Taxonomy" id="1456"/>
    <lineage>
        <taxon>Bacteria</taxon>
        <taxon>Bacillati</taxon>
        <taxon>Bacillota</taxon>
        <taxon>Bacilli</taxon>
        <taxon>Bacillales</taxon>
        <taxon>Bacillaceae</taxon>
        <taxon>Bacillus</taxon>
    </lineage>
</organism>
<gene>
    <name evidence="8" type="ORF">HNR53_003455</name>
</gene>
<evidence type="ECO:0000256" key="4">
    <source>
        <dbReference type="ARBA" id="ARBA00022989"/>
    </source>
</evidence>
<dbReference type="Proteomes" id="UP000531594">
    <property type="component" value="Unassembled WGS sequence"/>
</dbReference>
<feature type="transmembrane region" description="Helical" evidence="6">
    <location>
        <begin position="50"/>
        <end position="71"/>
    </location>
</feature>
<dbReference type="AlphaFoldDB" id="A0A7X0HU20"/>
<keyword evidence="5 6" id="KW-0472">Membrane</keyword>
<evidence type="ECO:0000256" key="3">
    <source>
        <dbReference type="ARBA" id="ARBA00022692"/>
    </source>
</evidence>